<dbReference type="AlphaFoldDB" id="A0A1D8PA07"/>
<sequence length="190" mass="21861">MKQTLYILLIFFLSVSCSSDKKDGQSVNTNVEEQEDVNISSIGVTLSPKAKKEVQGWIDYQRVRSTVERYNRINKSDALYNVKEFTEVVKNIVDTIKIDKLNRPDVKIRFNVLYNHVLRLEDMSIIANISDEEVKEEVTGILDAFSAINDKINVIYKIEEYEKELNILADEIENSEVKSLGKKKSIPKKI</sequence>
<proteinExistence type="predicted"/>
<dbReference type="OrthoDB" id="1431410at2"/>
<dbReference type="EMBL" id="CP017478">
    <property type="protein sequence ID" value="AOW21432.1"/>
    <property type="molecule type" value="Genomic_DNA"/>
</dbReference>
<reference evidence="1 2" key="1">
    <citation type="submission" date="2016-10" db="EMBL/GenBank/DDBJ databases">
        <title>Lutibacter sp. LPB0138, isolated from marine gastropod.</title>
        <authorList>
            <person name="Kim E."/>
            <person name="Yi H."/>
        </authorList>
    </citation>
    <scope>NUCLEOTIDE SEQUENCE [LARGE SCALE GENOMIC DNA]</scope>
    <source>
        <strain evidence="1 2">LPB0138</strain>
    </source>
</reference>
<evidence type="ECO:0000313" key="2">
    <source>
        <dbReference type="Proteomes" id="UP000176050"/>
    </source>
</evidence>
<gene>
    <name evidence="1" type="ORF">LPB138_12405</name>
</gene>
<organism evidence="1 2">
    <name type="scientific">Urechidicola croceus</name>
    <dbReference type="NCBI Taxonomy" id="1850246"/>
    <lineage>
        <taxon>Bacteria</taxon>
        <taxon>Pseudomonadati</taxon>
        <taxon>Bacteroidota</taxon>
        <taxon>Flavobacteriia</taxon>
        <taxon>Flavobacteriales</taxon>
        <taxon>Flavobacteriaceae</taxon>
        <taxon>Urechidicola</taxon>
    </lineage>
</organism>
<dbReference type="KEGG" id="lul:LPB138_12405"/>
<accession>A0A1D8PA07</accession>
<dbReference type="PROSITE" id="PS51257">
    <property type="entry name" value="PROKAR_LIPOPROTEIN"/>
    <property type="match status" value="1"/>
</dbReference>
<dbReference type="Proteomes" id="UP000176050">
    <property type="component" value="Chromosome"/>
</dbReference>
<protein>
    <recommendedName>
        <fullName evidence="3">Lipoprotein</fullName>
    </recommendedName>
</protein>
<dbReference type="RefSeq" id="WP_070237592.1">
    <property type="nucleotide sequence ID" value="NZ_CP017478.1"/>
</dbReference>
<evidence type="ECO:0000313" key="1">
    <source>
        <dbReference type="EMBL" id="AOW21432.1"/>
    </source>
</evidence>
<name>A0A1D8PA07_9FLAO</name>
<keyword evidence="2" id="KW-1185">Reference proteome</keyword>
<dbReference type="STRING" id="1850246.LPB138_12405"/>
<evidence type="ECO:0008006" key="3">
    <source>
        <dbReference type="Google" id="ProtNLM"/>
    </source>
</evidence>